<dbReference type="EMBL" id="BMFL01000007">
    <property type="protein sequence ID" value="GGE95579.1"/>
    <property type="molecule type" value="Genomic_DNA"/>
</dbReference>
<evidence type="ECO:0000259" key="1">
    <source>
        <dbReference type="PROSITE" id="PS51819"/>
    </source>
</evidence>
<protein>
    <submittedName>
        <fullName evidence="3">Catechol 2,3-dioxygenase</fullName>
    </submittedName>
    <submittedName>
        <fullName evidence="2">Lactoylglutathione lyase</fullName>
    </submittedName>
</protein>
<reference evidence="4" key="2">
    <citation type="submission" date="2016-11" db="EMBL/GenBank/DDBJ databases">
        <authorList>
            <person name="Varghese N."/>
            <person name="Submissions S."/>
        </authorList>
    </citation>
    <scope>NUCLEOTIDE SEQUENCE [LARGE SCALE GENOMIC DNA]</scope>
    <source>
        <strain evidence="4">DSM 27989</strain>
    </source>
</reference>
<dbReference type="InterPro" id="IPR029068">
    <property type="entry name" value="Glyas_Bleomycin-R_OHBP_Dase"/>
</dbReference>
<proteinExistence type="predicted"/>
<dbReference type="RefSeq" id="WP_072933200.1">
    <property type="nucleotide sequence ID" value="NZ_BMFL01000007.1"/>
</dbReference>
<gene>
    <name evidence="2" type="ORF">GCM10010984_11370</name>
    <name evidence="3" type="ORF">SAMN05443634_11015</name>
</gene>
<keyword evidence="5" id="KW-1185">Reference proteome</keyword>
<dbReference type="AlphaFoldDB" id="A0A1M7B211"/>
<keyword evidence="2" id="KW-0456">Lyase</keyword>
<reference evidence="2" key="1">
    <citation type="journal article" date="2014" name="Int. J. Syst. Evol. Microbiol.">
        <title>Complete genome of a new Firmicutes species belonging to the dominant human colonic microbiota ('Ruminococcus bicirculans') reveals two chromosomes and a selective capacity to utilize plant glucans.</title>
        <authorList>
            <consortium name="NISC Comparative Sequencing Program"/>
            <person name="Wegmann U."/>
            <person name="Louis P."/>
            <person name="Goesmann A."/>
            <person name="Henrissat B."/>
            <person name="Duncan S.H."/>
            <person name="Flint H.J."/>
        </authorList>
    </citation>
    <scope>NUCLEOTIDE SEQUENCE</scope>
    <source>
        <strain evidence="2">CGMCC 1.12707</strain>
    </source>
</reference>
<dbReference type="CDD" id="cd07264">
    <property type="entry name" value="VOC_like"/>
    <property type="match status" value="1"/>
</dbReference>
<dbReference type="InterPro" id="IPR037523">
    <property type="entry name" value="VOC_core"/>
</dbReference>
<keyword evidence="3" id="KW-0560">Oxidoreductase</keyword>
<dbReference type="Gene3D" id="3.10.180.10">
    <property type="entry name" value="2,3-Dihydroxybiphenyl 1,2-Dioxygenase, domain 1"/>
    <property type="match status" value="1"/>
</dbReference>
<evidence type="ECO:0000313" key="3">
    <source>
        <dbReference type="EMBL" id="SHL48971.1"/>
    </source>
</evidence>
<keyword evidence="3" id="KW-0223">Dioxygenase</keyword>
<dbReference type="OrthoDB" id="9796521at2"/>
<sequence length="131" mass="14762">MIKFQYTILYVEDVTKSIEFYENSFGFEGKFITPENDYGELNTGETTISFASKTLATSNLKNGFVESNISQKPFAIELGLVTDDVEKYINQAIQNGAIIEQEAKQKPWGQTVAYIRDIDGFLIELCTPMHG</sequence>
<name>A0A1M7B211_9FLAO</name>
<evidence type="ECO:0000313" key="4">
    <source>
        <dbReference type="Proteomes" id="UP000184120"/>
    </source>
</evidence>
<dbReference type="GO" id="GO:0016829">
    <property type="term" value="F:lyase activity"/>
    <property type="evidence" value="ECO:0007669"/>
    <property type="project" value="UniProtKB-KW"/>
</dbReference>
<dbReference type="SUPFAM" id="SSF54593">
    <property type="entry name" value="Glyoxalase/Bleomycin resistance protein/Dihydroxybiphenyl dioxygenase"/>
    <property type="match status" value="1"/>
</dbReference>
<reference evidence="5" key="4">
    <citation type="journal article" date="2019" name="Int. J. Syst. Evol. Microbiol.">
        <title>The Global Catalogue of Microorganisms (GCM) 10K type strain sequencing project: providing services to taxonomists for standard genome sequencing and annotation.</title>
        <authorList>
            <consortium name="The Broad Institute Genomics Platform"/>
            <consortium name="The Broad Institute Genome Sequencing Center for Infectious Disease"/>
            <person name="Wu L."/>
            <person name="Ma J."/>
        </authorList>
    </citation>
    <scope>NUCLEOTIDE SEQUENCE [LARGE SCALE GENOMIC DNA]</scope>
    <source>
        <strain evidence="5">CGMCC 1.12707</strain>
    </source>
</reference>
<dbReference type="InterPro" id="IPR025870">
    <property type="entry name" value="Glyoxalase-like_dom"/>
</dbReference>
<evidence type="ECO:0000313" key="2">
    <source>
        <dbReference type="EMBL" id="GGE95579.1"/>
    </source>
</evidence>
<reference evidence="3" key="3">
    <citation type="submission" date="2016-11" db="EMBL/GenBank/DDBJ databases">
        <authorList>
            <person name="Jaros S."/>
            <person name="Januszkiewicz K."/>
            <person name="Wedrychowicz H."/>
        </authorList>
    </citation>
    <scope>NUCLEOTIDE SEQUENCE [LARGE SCALE GENOMIC DNA]</scope>
    <source>
        <strain evidence="3">DSM 27989</strain>
    </source>
</reference>
<dbReference type="Proteomes" id="UP000184120">
    <property type="component" value="Unassembled WGS sequence"/>
</dbReference>
<accession>A0A1M7B211</accession>
<dbReference type="PANTHER" id="PTHR34109">
    <property type="entry name" value="BNAUNNG04460D PROTEIN-RELATED"/>
    <property type="match status" value="1"/>
</dbReference>
<dbReference type="STRING" id="1434701.SAMN05443634_11015"/>
<dbReference type="GO" id="GO:0051213">
    <property type="term" value="F:dioxygenase activity"/>
    <property type="evidence" value="ECO:0007669"/>
    <property type="project" value="UniProtKB-KW"/>
</dbReference>
<organism evidence="3 4">
    <name type="scientific">Chishuiella changwenlii</name>
    <dbReference type="NCBI Taxonomy" id="1434701"/>
    <lineage>
        <taxon>Bacteria</taxon>
        <taxon>Pseudomonadati</taxon>
        <taxon>Bacteroidota</taxon>
        <taxon>Flavobacteriia</taxon>
        <taxon>Flavobacteriales</taxon>
        <taxon>Weeksellaceae</taxon>
        <taxon>Chishuiella</taxon>
    </lineage>
</organism>
<dbReference type="EMBL" id="FRBH01000010">
    <property type="protein sequence ID" value="SHL48971.1"/>
    <property type="molecule type" value="Genomic_DNA"/>
</dbReference>
<feature type="domain" description="VOC" evidence="1">
    <location>
        <begin position="3"/>
        <end position="128"/>
    </location>
</feature>
<dbReference type="PROSITE" id="PS51819">
    <property type="entry name" value="VOC"/>
    <property type="match status" value="1"/>
</dbReference>
<dbReference type="Proteomes" id="UP000650994">
    <property type="component" value="Unassembled WGS sequence"/>
</dbReference>
<dbReference type="Pfam" id="PF12681">
    <property type="entry name" value="Glyoxalase_2"/>
    <property type="match status" value="1"/>
</dbReference>
<evidence type="ECO:0000313" key="5">
    <source>
        <dbReference type="Proteomes" id="UP000650994"/>
    </source>
</evidence>
<reference evidence="2" key="5">
    <citation type="submission" date="2024-05" db="EMBL/GenBank/DDBJ databases">
        <authorList>
            <person name="Sun Q."/>
            <person name="Zhou Y."/>
        </authorList>
    </citation>
    <scope>NUCLEOTIDE SEQUENCE</scope>
    <source>
        <strain evidence="2">CGMCC 1.12707</strain>
    </source>
</reference>